<keyword evidence="5" id="KW-0067">ATP-binding</keyword>
<sequence length="529" mass="59098">MIQYPPTIILNTDKILTDQPSGLVRTNRRKGTRFDKLVQDLKDALGPSSGLTSDDVDVEHLTHLMEQYDPTDKGWRSYFSRYQAGLYPESGKSSPIHDHGNAHCLMKILKGDLTETRYEFPQGDDERPMTVISERVHPENAVAYMSDDLGVHRMTNSGSDFAVSLHLYTPPNVAKGGCHVFDVDTSKKRHIKKCGYHSAFGKLVSAGAGSKPTSTDDVAHISSKSMDEVNADSQLKEEVKEEDRPAGEILIDLDRLQGADDEVIQFERMNTDASIRFDMTWALLWMREKENPKFSNGKATQLWEYKGGVYVHTLTGVRSIVTPSLFSGGILADDMGLGKTLEMISLILDEPAGRPTLIVAPLGVMTNWGFELAKHVLPSAPVQYLRYHGEGCEVPVEELQGFEVVITSYSILSRESSKSHKLQQIEWRRIILDEGHVIRNANTQAAKAACSLKAQSTWACTGTPIVNNLKDLYSLGKFLGLNGGLEKCTMFLNEMKDHQKLQMLVGALCLRRTKKMAFVNLKLPEKWKR</sequence>
<dbReference type="OrthoDB" id="543511at2759"/>
<organism evidence="9 10">
    <name type="scientific">Parascedosporium putredinis</name>
    <dbReference type="NCBI Taxonomy" id="1442378"/>
    <lineage>
        <taxon>Eukaryota</taxon>
        <taxon>Fungi</taxon>
        <taxon>Dikarya</taxon>
        <taxon>Ascomycota</taxon>
        <taxon>Pezizomycotina</taxon>
        <taxon>Sordariomycetes</taxon>
        <taxon>Hypocreomycetidae</taxon>
        <taxon>Microascales</taxon>
        <taxon>Microascaceae</taxon>
        <taxon>Parascedosporium</taxon>
    </lineage>
</organism>
<evidence type="ECO:0000256" key="6">
    <source>
        <dbReference type="PIRSR" id="PIRSR610300-50"/>
    </source>
</evidence>
<evidence type="ECO:0000256" key="2">
    <source>
        <dbReference type="ARBA" id="ARBA00013133"/>
    </source>
</evidence>
<dbReference type="AlphaFoldDB" id="A0A9P1GUI9"/>
<dbReference type="SUPFAM" id="SSF51182">
    <property type="entry name" value="RmlC-like cupins"/>
    <property type="match status" value="1"/>
</dbReference>
<feature type="cross-link" description="3'-(S-cysteinyl)-tyrosine (Cys-Tyr)" evidence="6">
    <location>
        <begin position="104"/>
        <end position="168"/>
    </location>
</feature>
<dbReference type="Gene3D" id="3.40.50.10810">
    <property type="entry name" value="Tandem AAA-ATPase domain"/>
    <property type="match status" value="1"/>
</dbReference>
<dbReference type="GO" id="GO:0006281">
    <property type="term" value="P:DNA repair"/>
    <property type="evidence" value="ECO:0007669"/>
    <property type="project" value="TreeGrafter"/>
</dbReference>
<keyword evidence="3" id="KW-0547">Nucleotide-binding</keyword>
<proteinExistence type="inferred from homology"/>
<evidence type="ECO:0000259" key="8">
    <source>
        <dbReference type="PROSITE" id="PS51192"/>
    </source>
</evidence>
<feature type="domain" description="Helicase ATP-binding" evidence="8">
    <location>
        <begin position="320"/>
        <end position="482"/>
    </location>
</feature>
<evidence type="ECO:0000313" key="9">
    <source>
        <dbReference type="EMBL" id="CAI4210527.1"/>
    </source>
</evidence>
<dbReference type="SMART" id="SM00487">
    <property type="entry name" value="DEXDc"/>
    <property type="match status" value="1"/>
</dbReference>
<dbReference type="PROSITE" id="PS51192">
    <property type="entry name" value="HELICASE_ATP_BIND_1"/>
    <property type="match status" value="1"/>
</dbReference>
<evidence type="ECO:0000256" key="4">
    <source>
        <dbReference type="ARBA" id="ARBA00022801"/>
    </source>
</evidence>
<dbReference type="Pfam" id="PF05995">
    <property type="entry name" value="CDO_I"/>
    <property type="match status" value="1"/>
</dbReference>
<comment type="similarity">
    <text evidence="1">Belongs to the cysteine dioxygenase family.</text>
</comment>
<dbReference type="InterPro" id="IPR014710">
    <property type="entry name" value="RmlC-like_jellyroll"/>
</dbReference>
<dbReference type="PANTHER" id="PTHR45626:SF11">
    <property type="entry name" value="FAMILY HELICASE, PUTATIVE (AFU_ORTHOLOGUE AFUA_5G06590)-RELATED"/>
    <property type="match status" value="1"/>
</dbReference>
<gene>
    <name evidence="9" type="ORF">PPNO1_LOCUS328</name>
</gene>
<accession>A0A9P1GUI9</accession>
<feature type="binding site" evidence="7">
    <location>
        <position position="97"/>
    </location>
    <ligand>
        <name>Fe cation</name>
        <dbReference type="ChEBI" id="CHEBI:24875"/>
        <note>catalytic</note>
    </ligand>
</feature>
<name>A0A9P1GUI9_9PEZI</name>
<dbReference type="InterPro" id="IPR011051">
    <property type="entry name" value="RmlC_Cupin_sf"/>
</dbReference>
<dbReference type="InterPro" id="IPR000330">
    <property type="entry name" value="SNF2_N"/>
</dbReference>
<evidence type="ECO:0000256" key="1">
    <source>
        <dbReference type="ARBA" id="ARBA00006622"/>
    </source>
</evidence>
<dbReference type="InterPro" id="IPR010300">
    <property type="entry name" value="CDO_1"/>
</dbReference>
<evidence type="ECO:0000256" key="3">
    <source>
        <dbReference type="ARBA" id="ARBA00022741"/>
    </source>
</evidence>
<feature type="binding site" evidence="7">
    <location>
        <position position="99"/>
    </location>
    <ligand>
        <name>Fe cation</name>
        <dbReference type="ChEBI" id="CHEBI:24875"/>
        <note>catalytic</note>
    </ligand>
</feature>
<reference evidence="9" key="1">
    <citation type="submission" date="2022-11" db="EMBL/GenBank/DDBJ databases">
        <authorList>
            <person name="Scott C."/>
            <person name="Bruce N."/>
        </authorList>
    </citation>
    <scope>NUCLEOTIDE SEQUENCE</scope>
</reference>
<dbReference type="InterPro" id="IPR038718">
    <property type="entry name" value="SNF2-like_sf"/>
</dbReference>
<keyword evidence="7" id="KW-0479">Metal-binding</keyword>
<keyword evidence="4" id="KW-0378">Hydrolase</keyword>
<dbReference type="Pfam" id="PF00176">
    <property type="entry name" value="SNF2-rel_dom"/>
    <property type="match status" value="1"/>
</dbReference>
<evidence type="ECO:0000256" key="7">
    <source>
        <dbReference type="PIRSR" id="PIRSR610300-51"/>
    </source>
</evidence>
<dbReference type="Proteomes" id="UP000838763">
    <property type="component" value="Unassembled WGS sequence"/>
</dbReference>
<dbReference type="GO" id="GO:0017172">
    <property type="term" value="F:cysteine dioxygenase activity"/>
    <property type="evidence" value="ECO:0007669"/>
    <property type="project" value="UniProtKB-EC"/>
</dbReference>
<dbReference type="InterPro" id="IPR050628">
    <property type="entry name" value="SNF2_RAD54_helicase_TF"/>
</dbReference>
<comment type="caution">
    <text evidence="9">The sequence shown here is derived from an EMBL/GenBank/DDBJ whole genome shotgun (WGS) entry which is preliminary data.</text>
</comment>
<dbReference type="InterPro" id="IPR014001">
    <property type="entry name" value="Helicase_ATP-bd"/>
</dbReference>
<protein>
    <recommendedName>
        <fullName evidence="2">cysteine dioxygenase</fullName>
        <ecNumber evidence="2">1.13.11.20</ecNumber>
    </recommendedName>
</protein>
<dbReference type="InterPro" id="IPR027417">
    <property type="entry name" value="P-loop_NTPase"/>
</dbReference>
<evidence type="ECO:0000256" key="5">
    <source>
        <dbReference type="ARBA" id="ARBA00022840"/>
    </source>
</evidence>
<keyword evidence="6" id="KW-0883">Thioether bond</keyword>
<dbReference type="SUPFAM" id="SSF52540">
    <property type="entry name" value="P-loop containing nucleoside triphosphate hydrolases"/>
    <property type="match status" value="1"/>
</dbReference>
<dbReference type="CDD" id="cd18008">
    <property type="entry name" value="DEXDc_SHPRH-like"/>
    <property type="match status" value="1"/>
</dbReference>
<dbReference type="GO" id="GO:0005634">
    <property type="term" value="C:nucleus"/>
    <property type="evidence" value="ECO:0007669"/>
    <property type="project" value="TreeGrafter"/>
</dbReference>
<dbReference type="GO" id="GO:0005524">
    <property type="term" value="F:ATP binding"/>
    <property type="evidence" value="ECO:0007669"/>
    <property type="project" value="UniProtKB-KW"/>
</dbReference>
<feature type="binding site" evidence="7">
    <location>
        <position position="152"/>
    </location>
    <ligand>
        <name>Fe cation</name>
        <dbReference type="ChEBI" id="CHEBI:24875"/>
        <note>catalytic</note>
    </ligand>
</feature>
<dbReference type="PANTHER" id="PTHR45626">
    <property type="entry name" value="TRANSCRIPTION TERMINATION FACTOR 2-RELATED"/>
    <property type="match status" value="1"/>
</dbReference>
<dbReference type="GO" id="GO:0008094">
    <property type="term" value="F:ATP-dependent activity, acting on DNA"/>
    <property type="evidence" value="ECO:0007669"/>
    <property type="project" value="TreeGrafter"/>
</dbReference>
<keyword evidence="7" id="KW-0408">Iron</keyword>
<dbReference type="EC" id="1.13.11.20" evidence="2"/>
<dbReference type="Gene3D" id="2.60.120.10">
    <property type="entry name" value="Jelly Rolls"/>
    <property type="match status" value="1"/>
</dbReference>
<dbReference type="EMBL" id="CALLCH030000001">
    <property type="protein sequence ID" value="CAI4210527.1"/>
    <property type="molecule type" value="Genomic_DNA"/>
</dbReference>
<evidence type="ECO:0000313" key="10">
    <source>
        <dbReference type="Proteomes" id="UP000838763"/>
    </source>
</evidence>
<dbReference type="GO" id="GO:0016787">
    <property type="term" value="F:hydrolase activity"/>
    <property type="evidence" value="ECO:0007669"/>
    <property type="project" value="UniProtKB-KW"/>
</dbReference>
<dbReference type="CDD" id="cd10548">
    <property type="entry name" value="cupin_CDO"/>
    <property type="match status" value="1"/>
</dbReference>
<dbReference type="GO" id="GO:0005506">
    <property type="term" value="F:iron ion binding"/>
    <property type="evidence" value="ECO:0007669"/>
    <property type="project" value="InterPro"/>
</dbReference>
<keyword evidence="10" id="KW-1185">Reference proteome</keyword>